<keyword evidence="1" id="KW-1133">Transmembrane helix</keyword>
<name>A0A4Q1S9M9_9BACT</name>
<dbReference type="AlphaFoldDB" id="A0A4Q1S9M9"/>
<dbReference type="EMBL" id="SDMK01000004">
    <property type="protein sequence ID" value="RXS93766.1"/>
    <property type="molecule type" value="Genomic_DNA"/>
</dbReference>
<evidence type="ECO:0000256" key="1">
    <source>
        <dbReference type="SAM" id="Phobius"/>
    </source>
</evidence>
<organism evidence="2 3">
    <name type="scientific">Silvibacterium dinghuense</name>
    <dbReference type="NCBI Taxonomy" id="1560006"/>
    <lineage>
        <taxon>Bacteria</taxon>
        <taxon>Pseudomonadati</taxon>
        <taxon>Acidobacteriota</taxon>
        <taxon>Terriglobia</taxon>
        <taxon>Terriglobales</taxon>
        <taxon>Acidobacteriaceae</taxon>
        <taxon>Silvibacterium</taxon>
    </lineage>
</organism>
<keyword evidence="1" id="KW-0472">Membrane</keyword>
<feature type="transmembrane region" description="Helical" evidence="1">
    <location>
        <begin position="165"/>
        <end position="184"/>
    </location>
</feature>
<reference evidence="2 3" key="1">
    <citation type="journal article" date="2016" name="Int. J. Syst. Evol. Microbiol.">
        <title>Acidipila dinghuensis sp. nov., an acidobacterium isolated from forest soil.</title>
        <authorList>
            <person name="Jiang Y.W."/>
            <person name="Wang J."/>
            <person name="Chen M.H."/>
            <person name="Lv Y.Y."/>
            <person name="Qiu L.H."/>
        </authorList>
    </citation>
    <scope>NUCLEOTIDE SEQUENCE [LARGE SCALE GENOMIC DNA]</scope>
    <source>
        <strain evidence="2 3">DHOF10</strain>
    </source>
</reference>
<keyword evidence="1" id="KW-0812">Transmembrane</keyword>
<protein>
    <submittedName>
        <fullName evidence="2">Uncharacterized protein</fullName>
    </submittedName>
</protein>
<feature type="transmembrane region" description="Helical" evidence="1">
    <location>
        <begin position="115"/>
        <end position="133"/>
    </location>
</feature>
<comment type="caution">
    <text evidence="2">The sequence shown here is derived from an EMBL/GenBank/DDBJ whole genome shotgun (WGS) entry which is preliminary data.</text>
</comment>
<evidence type="ECO:0000313" key="3">
    <source>
        <dbReference type="Proteomes" id="UP000290253"/>
    </source>
</evidence>
<dbReference type="Proteomes" id="UP000290253">
    <property type="component" value="Unassembled WGS sequence"/>
</dbReference>
<evidence type="ECO:0000313" key="2">
    <source>
        <dbReference type="EMBL" id="RXS93766.1"/>
    </source>
</evidence>
<sequence length="228" mass="25986">MSLIRNIARRLAEFTVRHASPGSKPWAEAIAAELDCIGNDWRALNWACGSLRVLAHYRPAPIHTMEELAAEAEKFASRRRGQATDLRTGRYLIWAAGLIWIALIVAHIGHRKDPVGSLLMLATQATLFFAQFLHSRYLFLRDEVPDQDDAHAVILYYRQQLQRSLRLAALDLLPMLLILASLVYDLRSSLWFISIVCLTISAFVLSYTRRRLGSRFTLEQIDALLTER</sequence>
<dbReference type="RefSeq" id="WP_129209565.1">
    <property type="nucleotide sequence ID" value="NZ_BMGU01000002.1"/>
</dbReference>
<feature type="transmembrane region" description="Helical" evidence="1">
    <location>
        <begin position="88"/>
        <end position="109"/>
    </location>
</feature>
<proteinExistence type="predicted"/>
<gene>
    <name evidence="2" type="ORF">ESZ00_17110</name>
</gene>
<feature type="transmembrane region" description="Helical" evidence="1">
    <location>
        <begin position="190"/>
        <end position="208"/>
    </location>
</feature>
<dbReference type="OrthoDB" id="121869at2"/>
<accession>A0A4Q1S9M9</accession>
<keyword evidence="3" id="KW-1185">Reference proteome</keyword>